<dbReference type="InterPro" id="IPR036873">
    <property type="entry name" value="Rhodanese-like_dom_sf"/>
</dbReference>
<reference evidence="3" key="1">
    <citation type="submission" date="2019-06" db="EMBL/GenBank/DDBJ databases">
        <title>Gordonia isolated from sludge of a wastewater treatment plant.</title>
        <authorList>
            <person name="Tamura T."/>
            <person name="Aoyama K."/>
            <person name="Kang Y."/>
            <person name="Saito S."/>
            <person name="Akiyama N."/>
            <person name="Yazawa K."/>
            <person name="Gonoi T."/>
            <person name="Mikami Y."/>
        </authorList>
    </citation>
    <scope>NUCLEOTIDE SEQUENCE [LARGE SCALE GENOMIC DNA]</scope>
    <source>
        <strain evidence="3">NBRC 107696</strain>
    </source>
</reference>
<evidence type="ECO:0000313" key="3">
    <source>
        <dbReference type="Proteomes" id="UP000444960"/>
    </source>
</evidence>
<evidence type="ECO:0000259" key="1">
    <source>
        <dbReference type="PROSITE" id="PS50206"/>
    </source>
</evidence>
<proteinExistence type="predicted"/>
<name>A0A7I9V4P0_9ACTN</name>
<protein>
    <recommendedName>
        <fullName evidence="1">Rhodanese domain-containing protein</fullName>
    </recommendedName>
</protein>
<dbReference type="EMBL" id="BJOV01000002">
    <property type="protein sequence ID" value="GED99989.1"/>
    <property type="molecule type" value="Genomic_DNA"/>
</dbReference>
<dbReference type="Gene3D" id="3.40.250.10">
    <property type="entry name" value="Rhodanese-like domain"/>
    <property type="match status" value="1"/>
</dbReference>
<keyword evidence="3" id="KW-1185">Reference proteome</keyword>
<dbReference type="OrthoDB" id="4376020at2"/>
<dbReference type="InterPro" id="IPR001763">
    <property type="entry name" value="Rhodanese-like_dom"/>
</dbReference>
<organism evidence="2 3">
    <name type="scientific">Gordonia spumicola</name>
    <dbReference type="NCBI Taxonomy" id="589161"/>
    <lineage>
        <taxon>Bacteria</taxon>
        <taxon>Bacillati</taxon>
        <taxon>Actinomycetota</taxon>
        <taxon>Actinomycetes</taxon>
        <taxon>Mycobacteriales</taxon>
        <taxon>Gordoniaceae</taxon>
        <taxon>Gordonia</taxon>
    </lineage>
</organism>
<sequence>MTVAFSAPVSAPFVSVPLSVQADAYRAELAAGAVAVDLRGADLHRVHGALLGAIAVDSDQALDLLRPDSATALRAATVDAQWILVSEDGYDAEWLAWHLQARGVRGARFVVGGHRALRRRGVTGSIGADALGLYDPR</sequence>
<dbReference type="RefSeq" id="WP_161893945.1">
    <property type="nucleotide sequence ID" value="NZ_BJOV01000002.1"/>
</dbReference>
<dbReference type="PROSITE" id="PS50206">
    <property type="entry name" value="RHODANESE_3"/>
    <property type="match status" value="1"/>
</dbReference>
<feature type="domain" description="Rhodanese" evidence="1">
    <location>
        <begin position="29"/>
        <end position="126"/>
    </location>
</feature>
<gene>
    <name evidence="2" type="ORF">nbrc107696_04360</name>
</gene>
<evidence type="ECO:0000313" key="2">
    <source>
        <dbReference type="EMBL" id="GED99989.1"/>
    </source>
</evidence>
<dbReference type="SUPFAM" id="SSF52821">
    <property type="entry name" value="Rhodanese/Cell cycle control phosphatase"/>
    <property type="match status" value="1"/>
</dbReference>
<dbReference type="AlphaFoldDB" id="A0A7I9V4P0"/>
<dbReference type="Proteomes" id="UP000444960">
    <property type="component" value="Unassembled WGS sequence"/>
</dbReference>
<accession>A0A7I9V4P0</accession>
<comment type="caution">
    <text evidence="2">The sequence shown here is derived from an EMBL/GenBank/DDBJ whole genome shotgun (WGS) entry which is preliminary data.</text>
</comment>